<evidence type="ECO:0000259" key="8">
    <source>
        <dbReference type="PROSITE" id="PS50928"/>
    </source>
</evidence>
<evidence type="ECO:0000256" key="3">
    <source>
        <dbReference type="ARBA" id="ARBA00022475"/>
    </source>
</evidence>
<dbReference type="InterPro" id="IPR050809">
    <property type="entry name" value="UgpAE/MalFG_permease"/>
</dbReference>
<dbReference type="AlphaFoldDB" id="A0A1I2FTY2"/>
<sequence>MENSIARQDQAIKRITLNKKPSFFKEIRKNHLLYLLTLPGILLLFVFSYLPMFGIVIAFQNYNPVKGILKSEFVGFKNFQFFLESSDVYRVVFNTLFLNFLFIGFGTLASLIIAIIFSELKGKYFKRIAQTIVTLPNFLSWTVVATFATSFLLYKEGLINQILRDFGLEGFAFYNTAAYWPLILVIIKLWHAAGFGSIVYLATISGINPEIYEAASMDGATRWGKIRHITLPMVKPTVMLLLLLAMGNIFYGDFGMIYAIVGKNALLYPTTDVIDTYVYRALVDLGNVSMAASVGLIQSIVGFVLVVTVNQLARKFSPDSALF</sequence>
<reference evidence="10" key="1">
    <citation type="submission" date="2016-10" db="EMBL/GenBank/DDBJ databases">
        <authorList>
            <person name="Varghese N."/>
            <person name="Submissions S."/>
        </authorList>
    </citation>
    <scope>NUCLEOTIDE SEQUENCE [LARGE SCALE GENOMIC DNA]</scope>
    <source>
        <strain evidence="10">CGMCC 1.10223</strain>
    </source>
</reference>
<keyword evidence="4 7" id="KW-0812">Transmembrane</keyword>
<dbReference type="Pfam" id="PF00528">
    <property type="entry name" value="BPD_transp_1"/>
    <property type="match status" value="1"/>
</dbReference>
<dbReference type="PANTHER" id="PTHR43227">
    <property type="entry name" value="BLL4140 PROTEIN"/>
    <property type="match status" value="1"/>
</dbReference>
<protein>
    <submittedName>
        <fullName evidence="9">Putative aldouronate transport system permease protein</fullName>
    </submittedName>
</protein>
<evidence type="ECO:0000313" key="9">
    <source>
        <dbReference type="EMBL" id="SFF08892.1"/>
    </source>
</evidence>
<feature type="transmembrane region" description="Helical" evidence="7">
    <location>
        <begin position="178"/>
        <end position="202"/>
    </location>
</feature>
<dbReference type="GO" id="GO:0055085">
    <property type="term" value="P:transmembrane transport"/>
    <property type="evidence" value="ECO:0007669"/>
    <property type="project" value="InterPro"/>
</dbReference>
<dbReference type="Gene3D" id="1.10.3720.10">
    <property type="entry name" value="MetI-like"/>
    <property type="match status" value="1"/>
</dbReference>
<feature type="transmembrane region" description="Helical" evidence="7">
    <location>
        <begin position="32"/>
        <end position="59"/>
    </location>
</feature>
<dbReference type="EMBL" id="FONN01000013">
    <property type="protein sequence ID" value="SFF08892.1"/>
    <property type="molecule type" value="Genomic_DNA"/>
</dbReference>
<name>A0A1I2FTY2_9BACL</name>
<gene>
    <name evidence="9" type="ORF">SAMN04487969_113139</name>
</gene>
<evidence type="ECO:0000313" key="10">
    <source>
        <dbReference type="Proteomes" id="UP000183410"/>
    </source>
</evidence>
<evidence type="ECO:0000256" key="5">
    <source>
        <dbReference type="ARBA" id="ARBA00022989"/>
    </source>
</evidence>
<evidence type="ECO:0000256" key="6">
    <source>
        <dbReference type="ARBA" id="ARBA00023136"/>
    </source>
</evidence>
<dbReference type="InterPro" id="IPR000515">
    <property type="entry name" value="MetI-like"/>
</dbReference>
<evidence type="ECO:0000256" key="2">
    <source>
        <dbReference type="ARBA" id="ARBA00022448"/>
    </source>
</evidence>
<feature type="domain" description="ABC transmembrane type-1" evidence="8">
    <location>
        <begin position="92"/>
        <end position="309"/>
    </location>
</feature>
<dbReference type="SUPFAM" id="SSF161098">
    <property type="entry name" value="MetI-like"/>
    <property type="match status" value="1"/>
</dbReference>
<keyword evidence="3" id="KW-1003">Cell membrane</keyword>
<keyword evidence="6 7" id="KW-0472">Membrane</keyword>
<keyword evidence="2 7" id="KW-0813">Transport</keyword>
<evidence type="ECO:0000256" key="4">
    <source>
        <dbReference type="ARBA" id="ARBA00022692"/>
    </source>
</evidence>
<organism evidence="9 10">
    <name type="scientific">Paenibacillus algorifonticola</name>
    <dbReference type="NCBI Taxonomy" id="684063"/>
    <lineage>
        <taxon>Bacteria</taxon>
        <taxon>Bacillati</taxon>
        <taxon>Bacillota</taxon>
        <taxon>Bacilli</taxon>
        <taxon>Bacillales</taxon>
        <taxon>Paenibacillaceae</taxon>
        <taxon>Paenibacillus</taxon>
    </lineage>
</organism>
<comment type="subcellular location">
    <subcellularLocation>
        <location evidence="1 7">Cell membrane</location>
        <topology evidence="1 7">Multi-pass membrane protein</topology>
    </subcellularLocation>
</comment>
<feature type="transmembrane region" description="Helical" evidence="7">
    <location>
        <begin position="96"/>
        <end position="120"/>
    </location>
</feature>
<dbReference type="OrthoDB" id="9785836at2"/>
<dbReference type="CDD" id="cd06261">
    <property type="entry name" value="TM_PBP2"/>
    <property type="match status" value="1"/>
</dbReference>
<evidence type="ECO:0000256" key="1">
    <source>
        <dbReference type="ARBA" id="ARBA00004651"/>
    </source>
</evidence>
<keyword evidence="10" id="KW-1185">Reference proteome</keyword>
<proteinExistence type="inferred from homology"/>
<evidence type="ECO:0000256" key="7">
    <source>
        <dbReference type="RuleBase" id="RU363032"/>
    </source>
</evidence>
<dbReference type="InterPro" id="IPR035906">
    <property type="entry name" value="MetI-like_sf"/>
</dbReference>
<feature type="transmembrane region" description="Helical" evidence="7">
    <location>
        <begin position="237"/>
        <end position="261"/>
    </location>
</feature>
<feature type="transmembrane region" description="Helical" evidence="7">
    <location>
        <begin position="288"/>
        <end position="309"/>
    </location>
</feature>
<comment type="similarity">
    <text evidence="7">Belongs to the binding-protein-dependent transport system permease family.</text>
</comment>
<dbReference type="PROSITE" id="PS50928">
    <property type="entry name" value="ABC_TM1"/>
    <property type="match status" value="1"/>
</dbReference>
<dbReference type="PANTHER" id="PTHR43227:SF11">
    <property type="entry name" value="BLL4140 PROTEIN"/>
    <property type="match status" value="1"/>
</dbReference>
<accession>A0A1I2FTY2</accession>
<keyword evidence="5 7" id="KW-1133">Transmembrane helix</keyword>
<dbReference type="RefSeq" id="WP_046232832.1">
    <property type="nucleotide sequence ID" value="NZ_FONN01000013.1"/>
</dbReference>
<dbReference type="GO" id="GO:0005886">
    <property type="term" value="C:plasma membrane"/>
    <property type="evidence" value="ECO:0007669"/>
    <property type="project" value="UniProtKB-SubCell"/>
</dbReference>
<dbReference type="Proteomes" id="UP000183410">
    <property type="component" value="Unassembled WGS sequence"/>
</dbReference>
<feature type="transmembrane region" description="Helical" evidence="7">
    <location>
        <begin position="132"/>
        <end position="154"/>
    </location>
</feature>